<dbReference type="InterPro" id="IPR054327">
    <property type="entry name" value="His-kinase-like_sensor"/>
</dbReference>
<dbReference type="InterPro" id="IPR029787">
    <property type="entry name" value="Nucleotide_cyclase"/>
</dbReference>
<reference evidence="6 7" key="2">
    <citation type="submission" date="2011-11" db="EMBL/GenBank/DDBJ databases">
        <authorList>
            <consortium name="US DOE Joint Genome Institute"/>
            <person name="Lucas S."/>
            <person name="Han J."/>
            <person name="Lapidus A."/>
            <person name="Cheng J.-F."/>
            <person name="Goodwin L."/>
            <person name="Pitluck S."/>
            <person name="Peters L."/>
            <person name="Ovchinnikova G."/>
            <person name="Zhang X."/>
            <person name="Detter J.C."/>
            <person name="Han C."/>
            <person name="Tapia R."/>
            <person name="Land M."/>
            <person name="Hauser L."/>
            <person name="Kyrpides N."/>
            <person name="Ivanova N."/>
            <person name="Pagani I."/>
            <person name="Vogl K."/>
            <person name="Liu Z."/>
            <person name="Overmann J."/>
            <person name="Frigaard N.-U."/>
            <person name="Bryant D."/>
            <person name="Woyke T."/>
        </authorList>
    </citation>
    <scope>NUCLEOTIDE SEQUENCE [LARGE SCALE GENOMIC DNA]</scope>
    <source>
        <strain evidence="6 7">970</strain>
    </source>
</reference>
<dbReference type="SMART" id="SM00267">
    <property type="entry name" value="GGDEF"/>
    <property type="match status" value="1"/>
</dbReference>
<evidence type="ECO:0000256" key="1">
    <source>
        <dbReference type="ARBA" id="ARBA00001946"/>
    </source>
</evidence>
<keyword evidence="4" id="KW-1133">Transmembrane helix</keyword>
<dbReference type="RefSeq" id="WP_009148391.1">
    <property type="nucleotide sequence ID" value="NZ_CP121471.1"/>
</dbReference>
<dbReference type="AlphaFoldDB" id="H8Z399"/>
<feature type="transmembrane region" description="Helical" evidence="4">
    <location>
        <begin position="43"/>
        <end position="64"/>
    </location>
</feature>
<dbReference type="PANTHER" id="PTHR45138:SF9">
    <property type="entry name" value="DIGUANYLATE CYCLASE DGCM-RELATED"/>
    <property type="match status" value="1"/>
</dbReference>
<dbReference type="GO" id="GO:0005886">
    <property type="term" value="C:plasma membrane"/>
    <property type="evidence" value="ECO:0007669"/>
    <property type="project" value="TreeGrafter"/>
</dbReference>
<keyword evidence="7" id="KW-1185">Reference proteome</keyword>
<dbReference type="Proteomes" id="UP000002964">
    <property type="component" value="Unassembled WGS sequence"/>
</dbReference>
<dbReference type="InterPro" id="IPR043128">
    <property type="entry name" value="Rev_trsase/Diguanyl_cyclase"/>
</dbReference>
<keyword evidence="4" id="KW-0472">Membrane</keyword>
<name>H8Z399_9GAMM</name>
<dbReference type="EMBL" id="JH603169">
    <property type="protein sequence ID" value="EIC21807.1"/>
    <property type="molecule type" value="Genomic_DNA"/>
</dbReference>
<dbReference type="NCBIfam" id="TIGR00254">
    <property type="entry name" value="GGDEF"/>
    <property type="match status" value="1"/>
</dbReference>
<dbReference type="Pfam" id="PF00990">
    <property type="entry name" value="GGDEF"/>
    <property type="match status" value="1"/>
</dbReference>
<dbReference type="Gene3D" id="3.30.450.20">
    <property type="entry name" value="PAS domain"/>
    <property type="match status" value="2"/>
</dbReference>
<dbReference type="GO" id="GO:1902201">
    <property type="term" value="P:negative regulation of bacterial-type flagellum-dependent cell motility"/>
    <property type="evidence" value="ECO:0007669"/>
    <property type="project" value="TreeGrafter"/>
</dbReference>
<evidence type="ECO:0000313" key="6">
    <source>
        <dbReference type="EMBL" id="EIC21807.1"/>
    </source>
</evidence>
<sequence length="515" mass="56572">MSSATETVDSRSAAVDIDQAARARRDQGESDSKRRISARTRNAWLICVVMIATIAAAGTTQLVASHRLAIATATERATAKGFLIAEWIAKSFDLTEYVLRDTVKRFDADELVYPSDNAGLHERKTALIIDKAASVPNLLFLGMLNANCVITHTSIGGNIGLDAQERGREYCTLAQSEPVDAFKISNMFTSVTNAMNVTASMPLLSATGQLEGFALAGLDLGFFQQWLDLVELEPHNVIAIFDLNSRLLTRKPLIASQIGQRVAEEKLNTLARSGSEALVTHRLVSPVDGIDRIWALRKIRGLPFIAVVGEETRTALGAWRQQLFLYLIGGAILCLSIVFGTREYIRNVRDAATMRELAITDTLTGLANRRHFMEAAEIALARRERTATPMTLILADLDHFKWINDNRGHATGDRVLREVASVLKDLSRKGDLAARWGGEEFVILLPGAGQGGARAFAERLRREIAALESAPGRPVTLSQGLTAWQPQDTLDDMLKRADAALYRAKREGRDRVDIE</sequence>
<organism evidence="6 7">
    <name type="scientific">Thiorhodovibrio frisius</name>
    <dbReference type="NCBI Taxonomy" id="631362"/>
    <lineage>
        <taxon>Bacteria</taxon>
        <taxon>Pseudomonadati</taxon>
        <taxon>Pseudomonadota</taxon>
        <taxon>Gammaproteobacteria</taxon>
        <taxon>Chromatiales</taxon>
        <taxon>Chromatiaceae</taxon>
        <taxon>Thiorhodovibrio</taxon>
    </lineage>
</organism>
<dbReference type="PROSITE" id="PS50887">
    <property type="entry name" value="GGDEF"/>
    <property type="match status" value="1"/>
</dbReference>
<comment type="cofactor">
    <cofactor evidence="1">
        <name>Mg(2+)</name>
        <dbReference type="ChEBI" id="CHEBI:18420"/>
    </cofactor>
</comment>
<dbReference type="InterPro" id="IPR000160">
    <property type="entry name" value="GGDEF_dom"/>
</dbReference>
<dbReference type="STRING" id="631362.Thi970DRAFT_02040"/>
<dbReference type="Gene3D" id="3.30.70.270">
    <property type="match status" value="1"/>
</dbReference>
<evidence type="ECO:0000259" key="5">
    <source>
        <dbReference type="PROSITE" id="PS50887"/>
    </source>
</evidence>
<protein>
    <recommendedName>
        <fullName evidence="2">diguanylate cyclase</fullName>
        <ecNumber evidence="2">2.7.7.65</ecNumber>
    </recommendedName>
</protein>
<dbReference type="Pfam" id="PF22588">
    <property type="entry name" value="dCache_1_like"/>
    <property type="match status" value="1"/>
</dbReference>
<comment type="catalytic activity">
    <reaction evidence="3">
        <text>2 GTP = 3',3'-c-di-GMP + 2 diphosphate</text>
        <dbReference type="Rhea" id="RHEA:24898"/>
        <dbReference type="ChEBI" id="CHEBI:33019"/>
        <dbReference type="ChEBI" id="CHEBI:37565"/>
        <dbReference type="ChEBI" id="CHEBI:58805"/>
        <dbReference type="EC" id="2.7.7.65"/>
    </reaction>
</comment>
<reference evidence="7" key="1">
    <citation type="submission" date="2011-06" db="EMBL/GenBank/DDBJ databases">
        <authorList>
            <consortium name="US DOE Joint Genome Institute (JGI-PGF)"/>
            <person name="Lucas S."/>
            <person name="Han J."/>
            <person name="Lapidus A."/>
            <person name="Cheng J.-F."/>
            <person name="Goodwin L."/>
            <person name="Pitluck S."/>
            <person name="Peters L."/>
            <person name="Land M.L."/>
            <person name="Hauser L."/>
            <person name="Vogl K."/>
            <person name="Liu Z."/>
            <person name="Overmann J."/>
            <person name="Frigaard N.-U."/>
            <person name="Bryant D.A."/>
            <person name="Woyke T.J."/>
        </authorList>
    </citation>
    <scope>NUCLEOTIDE SEQUENCE [LARGE SCALE GENOMIC DNA]</scope>
    <source>
        <strain evidence="7">970</strain>
    </source>
</reference>
<feature type="transmembrane region" description="Helical" evidence="4">
    <location>
        <begin position="323"/>
        <end position="345"/>
    </location>
</feature>
<dbReference type="EC" id="2.7.7.65" evidence="2"/>
<dbReference type="PANTHER" id="PTHR45138">
    <property type="entry name" value="REGULATORY COMPONENTS OF SENSORY TRANSDUCTION SYSTEM"/>
    <property type="match status" value="1"/>
</dbReference>
<feature type="domain" description="GGDEF" evidence="5">
    <location>
        <begin position="388"/>
        <end position="515"/>
    </location>
</feature>
<dbReference type="SUPFAM" id="SSF55073">
    <property type="entry name" value="Nucleotide cyclase"/>
    <property type="match status" value="1"/>
</dbReference>
<dbReference type="GO" id="GO:0043709">
    <property type="term" value="P:cell adhesion involved in single-species biofilm formation"/>
    <property type="evidence" value="ECO:0007669"/>
    <property type="project" value="TreeGrafter"/>
</dbReference>
<evidence type="ECO:0000313" key="7">
    <source>
        <dbReference type="Proteomes" id="UP000002964"/>
    </source>
</evidence>
<keyword evidence="4" id="KW-0812">Transmembrane</keyword>
<dbReference type="HOGENOM" id="CLU_571001_0_0_6"/>
<proteinExistence type="predicted"/>
<dbReference type="GO" id="GO:0052621">
    <property type="term" value="F:diguanylate cyclase activity"/>
    <property type="evidence" value="ECO:0007669"/>
    <property type="project" value="UniProtKB-EC"/>
</dbReference>
<accession>H8Z399</accession>
<dbReference type="CDD" id="cd12915">
    <property type="entry name" value="PDC2_DGC_like"/>
    <property type="match status" value="1"/>
</dbReference>
<dbReference type="CDD" id="cd01949">
    <property type="entry name" value="GGDEF"/>
    <property type="match status" value="1"/>
</dbReference>
<dbReference type="FunFam" id="3.30.70.270:FF:000001">
    <property type="entry name" value="Diguanylate cyclase domain protein"/>
    <property type="match status" value="1"/>
</dbReference>
<dbReference type="CDD" id="cd18773">
    <property type="entry name" value="PDC1_HK_sensor"/>
    <property type="match status" value="1"/>
</dbReference>
<dbReference type="eggNOG" id="COG3706">
    <property type="taxonomic scope" value="Bacteria"/>
</dbReference>
<evidence type="ECO:0000256" key="2">
    <source>
        <dbReference type="ARBA" id="ARBA00012528"/>
    </source>
</evidence>
<dbReference type="OrthoDB" id="9773156at2"/>
<evidence type="ECO:0000256" key="4">
    <source>
        <dbReference type="SAM" id="Phobius"/>
    </source>
</evidence>
<evidence type="ECO:0000256" key="3">
    <source>
        <dbReference type="ARBA" id="ARBA00034247"/>
    </source>
</evidence>
<gene>
    <name evidence="6" type="ORF">Thi970DRAFT_02040</name>
</gene>
<dbReference type="InterPro" id="IPR050469">
    <property type="entry name" value="Diguanylate_Cyclase"/>
</dbReference>